<gene>
    <name evidence="1" type="ORF">PGIGA_G00122930</name>
</gene>
<proteinExistence type="predicted"/>
<keyword evidence="2" id="KW-1185">Reference proteome</keyword>
<dbReference type="Proteomes" id="UP000829447">
    <property type="component" value="Linkage Group LG21"/>
</dbReference>
<protein>
    <submittedName>
        <fullName evidence="1">Uncharacterized protein</fullName>
    </submittedName>
</protein>
<dbReference type="EMBL" id="CM040474">
    <property type="protein sequence ID" value="MCI4390463.1"/>
    <property type="molecule type" value="Genomic_DNA"/>
</dbReference>
<reference evidence="1 2" key="1">
    <citation type="journal article" date="2022" name="bioRxiv">
        <title>An ancient truncated duplication of the anti-Mullerian hormone receptor type 2 gene is a potential conserved master sex determinant in the Pangasiidae catfish family.</title>
        <authorList>
            <person name="Wen M."/>
            <person name="Pan Q."/>
            <person name="Jouanno E."/>
            <person name="Montfort J."/>
            <person name="Zahm M."/>
            <person name="Cabau C."/>
            <person name="Klopp C."/>
            <person name="Iampietro C."/>
            <person name="Roques C."/>
            <person name="Bouchez O."/>
            <person name="Castinel A."/>
            <person name="Donnadieu C."/>
            <person name="Parrinello H."/>
            <person name="Poncet C."/>
            <person name="Belmonte E."/>
            <person name="Gautier V."/>
            <person name="Avarre J.-C."/>
            <person name="Dugue R."/>
            <person name="Gustiano R."/>
            <person name="Ha T.T.T."/>
            <person name="Campet M."/>
            <person name="Sriphairoj K."/>
            <person name="Ribolli J."/>
            <person name="de Almeida F.L."/>
            <person name="Desvignes T."/>
            <person name="Postlethwait J.H."/>
            <person name="Bucao C.F."/>
            <person name="Robinson-Rechavi M."/>
            <person name="Bobe J."/>
            <person name="Herpin A."/>
            <person name="Guiguen Y."/>
        </authorList>
    </citation>
    <scope>NUCLEOTIDE SEQUENCE [LARGE SCALE GENOMIC DNA]</scope>
    <source>
        <strain evidence="1">YG-Dec2019</strain>
    </source>
</reference>
<name>A0ACC5XGM1_PANGG</name>
<comment type="caution">
    <text evidence="1">The sequence shown here is derived from an EMBL/GenBank/DDBJ whole genome shotgun (WGS) entry which is preliminary data.</text>
</comment>
<evidence type="ECO:0000313" key="1">
    <source>
        <dbReference type="EMBL" id="MCI4390463.1"/>
    </source>
</evidence>
<sequence>MNQETLRVGSRFKGFLERRVCRGELMFSSASRHNVAFWHMNIINTINTVNTINTINTGLNTCAVRSRRTTSRTWRQISDETARRRNFTTTTER</sequence>
<evidence type="ECO:0000313" key="2">
    <source>
        <dbReference type="Proteomes" id="UP000829447"/>
    </source>
</evidence>
<organism evidence="1 2">
    <name type="scientific">Pangasianodon gigas</name>
    <name type="common">Mekong giant catfish</name>
    <name type="synonym">Pangasius gigas</name>
    <dbReference type="NCBI Taxonomy" id="30993"/>
    <lineage>
        <taxon>Eukaryota</taxon>
        <taxon>Metazoa</taxon>
        <taxon>Chordata</taxon>
        <taxon>Craniata</taxon>
        <taxon>Vertebrata</taxon>
        <taxon>Euteleostomi</taxon>
        <taxon>Actinopterygii</taxon>
        <taxon>Neopterygii</taxon>
        <taxon>Teleostei</taxon>
        <taxon>Ostariophysi</taxon>
        <taxon>Siluriformes</taxon>
        <taxon>Pangasiidae</taxon>
        <taxon>Pangasianodon</taxon>
    </lineage>
</organism>
<accession>A0ACC5XGM1</accession>